<evidence type="ECO:0000313" key="2">
    <source>
        <dbReference type="EMBL" id="MPC51960.1"/>
    </source>
</evidence>
<feature type="region of interest" description="Disordered" evidence="1">
    <location>
        <begin position="1"/>
        <end position="22"/>
    </location>
</feature>
<protein>
    <submittedName>
        <fullName evidence="2">Uncharacterized protein</fullName>
    </submittedName>
</protein>
<name>A0A5B7FW47_PORTR</name>
<evidence type="ECO:0000313" key="3">
    <source>
        <dbReference type="Proteomes" id="UP000324222"/>
    </source>
</evidence>
<dbReference type="Proteomes" id="UP000324222">
    <property type="component" value="Unassembled WGS sequence"/>
</dbReference>
<comment type="caution">
    <text evidence="2">The sequence shown here is derived from an EMBL/GenBank/DDBJ whole genome shotgun (WGS) entry which is preliminary data.</text>
</comment>
<organism evidence="2 3">
    <name type="scientific">Portunus trituberculatus</name>
    <name type="common">Swimming crab</name>
    <name type="synonym">Neptunus trituberculatus</name>
    <dbReference type="NCBI Taxonomy" id="210409"/>
    <lineage>
        <taxon>Eukaryota</taxon>
        <taxon>Metazoa</taxon>
        <taxon>Ecdysozoa</taxon>
        <taxon>Arthropoda</taxon>
        <taxon>Crustacea</taxon>
        <taxon>Multicrustacea</taxon>
        <taxon>Malacostraca</taxon>
        <taxon>Eumalacostraca</taxon>
        <taxon>Eucarida</taxon>
        <taxon>Decapoda</taxon>
        <taxon>Pleocyemata</taxon>
        <taxon>Brachyura</taxon>
        <taxon>Eubrachyura</taxon>
        <taxon>Portunoidea</taxon>
        <taxon>Portunidae</taxon>
        <taxon>Portuninae</taxon>
        <taxon>Portunus</taxon>
    </lineage>
</organism>
<keyword evidence="3" id="KW-1185">Reference proteome</keyword>
<sequence length="215" mass="21987">MSRAVERPGQAGPAGAASPEVEMVPVSTTCPTTTTTGVNHALVPGIGKAVHSALGTFGTAYGGGVGDTHWSTMPGGCPITQDMEVSVCHKAPMLGSQTTIQDIDGGVCHMAPMPDGQPFILSCGFNHGTGKEIPGAPGTFGTVYRVGVGDSHRSTMPSGRPTTQEMEIGICHTTPMPGRQLIVPSLGLGENIPLSSRVEFGHSHAATCLVAFSLP</sequence>
<dbReference type="AlphaFoldDB" id="A0A5B7FW47"/>
<proteinExistence type="predicted"/>
<accession>A0A5B7FW47</accession>
<dbReference type="EMBL" id="VSRR010010536">
    <property type="protein sequence ID" value="MPC51960.1"/>
    <property type="molecule type" value="Genomic_DNA"/>
</dbReference>
<gene>
    <name evidence="2" type="ORF">E2C01_045818</name>
</gene>
<reference evidence="2 3" key="1">
    <citation type="submission" date="2019-05" db="EMBL/GenBank/DDBJ databases">
        <title>Another draft genome of Portunus trituberculatus and its Hox gene families provides insights of decapod evolution.</title>
        <authorList>
            <person name="Jeong J.-H."/>
            <person name="Song I."/>
            <person name="Kim S."/>
            <person name="Choi T."/>
            <person name="Kim D."/>
            <person name="Ryu S."/>
            <person name="Kim W."/>
        </authorList>
    </citation>
    <scope>NUCLEOTIDE SEQUENCE [LARGE SCALE GENOMIC DNA]</scope>
    <source>
        <tissue evidence="2">Muscle</tissue>
    </source>
</reference>
<feature type="compositionally biased region" description="Low complexity" evidence="1">
    <location>
        <begin position="8"/>
        <end position="19"/>
    </location>
</feature>
<evidence type="ECO:0000256" key="1">
    <source>
        <dbReference type="SAM" id="MobiDB-lite"/>
    </source>
</evidence>